<dbReference type="SUPFAM" id="SSF46785">
    <property type="entry name" value="Winged helix' DNA-binding domain"/>
    <property type="match status" value="1"/>
</dbReference>
<organism evidence="7 8">
    <name type="scientific">Acinetobacter apis</name>
    <dbReference type="NCBI Taxonomy" id="1229165"/>
    <lineage>
        <taxon>Bacteria</taxon>
        <taxon>Pseudomonadati</taxon>
        <taxon>Pseudomonadota</taxon>
        <taxon>Gammaproteobacteria</taxon>
        <taxon>Moraxellales</taxon>
        <taxon>Moraxellaceae</taxon>
        <taxon>Acinetobacter</taxon>
    </lineage>
</organism>
<dbReference type="SMART" id="SM00345">
    <property type="entry name" value="HTH_GNTR"/>
    <property type="match status" value="1"/>
</dbReference>
<dbReference type="GO" id="GO:0003677">
    <property type="term" value="F:DNA binding"/>
    <property type="evidence" value="ECO:0007669"/>
    <property type="project" value="UniProtKB-KW"/>
</dbReference>
<dbReference type="InterPro" id="IPR036390">
    <property type="entry name" value="WH_DNA-bd_sf"/>
</dbReference>
<evidence type="ECO:0000313" key="8">
    <source>
        <dbReference type="Proteomes" id="UP000243463"/>
    </source>
</evidence>
<reference evidence="8" key="1">
    <citation type="submission" date="2017-06" db="EMBL/GenBank/DDBJ databases">
        <authorList>
            <person name="Varghese N."/>
            <person name="Submissions S."/>
        </authorList>
    </citation>
    <scope>NUCLEOTIDE SEQUENCE [LARGE SCALE GENOMIC DNA]</scope>
    <source>
        <strain evidence="8">ANC 5114</strain>
    </source>
</reference>
<dbReference type="EMBL" id="FZLN01000001">
    <property type="protein sequence ID" value="SNQ28101.1"/>
    <property type="molecule type" value="Genomic_DNA"/>
</dbReference>
<dbReference type="InterPro" id="IPR051446">
    <property type="entry name" value="HTH_trans_reg/aminotransferase"/>
</dbReference>
<dbReference type="Pfam" id="PF00155">
    <property type="entry name" value="Aminotran_1_2"/>
    <property type="match status" value="1"/>
</dbReference>
<evidence type="ECO:0000256" key="1">
    <source>
        <dbReference type="ARBA" id="ARBA00005384"/>
    </source>
</evidence>
<dbReference type="PANTHER" id="PTHR46577:SF2">
    <property type="entry name" value="TRANSCRIPTIONAL REGULATORY PROTEIN"/>
    <property type="match status" value="1"/>
</dbReference>
<dbReference type="SUPFAM" id="SSF53383">
    <property type="entry name" value="PLP-dependent transferases"/>
    <property type="match status" value="1"/>
</dbReference>
<sequence length="476" mass="53910">MAFRYQTLAHTLKLHILHHHLAPHTKLISLRQFAKQHQVSLSTAQACYEHLEAQGLIYSKHKSGYFVAPHQRDMHPNNSRYTETTFPSVIRSVSNLDLYNQILQASFQPNVIQLGSIQLGPQLIPMQQLKVSLQRALKHCKNEDFLYCNQQGHIHLQTALQQHWATDNIHIAVQDIFITHGCTAALSLAIQSLSKVGDSIIIPTPTFNGQLHLLAHLNRKIIEIPATTAGLDLERLEAVMATKQSQVCLLTANFQNPLGYCLSHADKKTIADLAAKYQCYIIEDDVYAECSYHTERPLPIKYWDDAGYVIWVGSVSKSLSSAYRVGWLCLSKQIQHLKPNILANNVVVNTPLQLGLADFIFTGAYKKHIRALQLKLYEQVRDFVHTIHVLFTGCDIELSMPQGGYAIWIKLPNQLSSLSLYQDALKHGISISPGILFGEDYKYQSFIRLNAGDPMTDQIHQALKYLAEWIKNRISY</sequence>
<dbReference type="InterPro" id="IPR036388">
    <property type="entry name" value="WH-like_DNA-bd_sf"/>
</dbReference>
<dbReference type="InterPro" id="IPR004839">
    <property type="entry name" value="Aminotransferase_I/II_large"/>
</dbReference>
<gene>
    <name evidence="7" type="ORF">SAMN05444584_0009</name>
</gene>
<evidence type="ECO:0000313" key="7">
    <source>
        <dbReference type="EMBL" id="SNQ28101.1"/>
    </source>
</evidence>
<dbReference type="OrthoDB" id="9804020at2"/>
<dbReference type="InterPro" id="IPR015422">
    <property type="entry name" value="PyrdxlP-dep_Trfase_small"/>
</dbReference>
<dbReference type="PROSITE" id="PS50949">
    <property type="entry name" value="HTH_GNTR"/>
    <property type="match status" value="1"/>
</dbReference>
<keyword evidence="5" id="KW-0804">Transcription</keyword>
<dbReference type="Gene3D" id="1.10.10.10">
    <property type="entry name" value="Winged helix-like DNA-binding domain superfamily/Winged helix DNA-binding domain"/>
    <property type="match status" value="1"/>
</dbReference>
<feature type="domain" description="HTH gntR-type" evidence="6">
    <location>
        <begin position="2"/>
        <end position="70"/>
    </location>
</feature>
<dbReference type="Pfam" id="PF00392">
    <property type="entry name" value="GntR"/>
    <property type="match status" value="1"/>
</dbReference>
<dbReference type="InterPro" id="IPR015421">
    <property type="entry name" value="PyrdxlP-dep_Trfase_major"/>
</dbReference>
<dbReference type="AlphaFoldDB" id="A0A217ECB9"/>
<dbReference type="GO" id="GO:0003700">
    <property type="term" value="F:DNA-binding transcription factor activity"/>
    <property type="evidence" value="ECO:0007669"/>
    <property type="project" value="InterPro"/>
</dbReference>
<comment type="similarity">
    <text evidence="1">In the C-terminal section; belongs to the class-I pyridoxal-phosphate-dependent aminotransferase family.</text>
</comment>
<dbReference type="Gene3D" id="3.40.640.10">
    <property type="entry name" value="Type I PLP-dependent aspartate aminotransferase-like (Major domain)"/>
    <property type="match status" value="1"/>
</dbReference>
<proteinExistence type="inferred from homology"/>
<dbReference type="Proteomes" id="UP000243463">
    <property type="component" value="Unassembled WGS sequence"/>
</dbReference>
<keyword evidence="7" id="KW-0808">Transferase</keyword>
<evidence type="ECO:0000256" key="3">
    <source>
        <dbReference type="ARBA" id="ARBA00023015"/>
    </source>
</evidence>
<keyword evidence="2" id="KW-0663">Pyridoxal phosphate</keyword>
<evidence type="ECO:0000259" key="6">
    <source>
        <dbReference type="PROSITE" id="PS50949"/>
    </source>
</evidence>
<name>A0A217ECB9_9GAMM</name>
<keyword evidence="7" id="KW-0032">Aminotransferase</keyword>
<evidence type="ECO:0000256" key="2">
    <source>
        <dbReference type="ARBA" id="ARBA00022898"/>
    </source>
</evidence>
<dbReference type="InterPro" id="IPR000524">
    <property type="entry name" value="Tscrpt_reg_HTH_GntR"/>
</dbReference>
<dbReference type="GO" id="GO:0030170">
    <property type="term" value="F:pyridoxal phosphate binding"/>
    <property type="evidence" value="ECO:0007669"/>
    <property type="project" value="InterPro"/>
</dbReference>
<keyword evidence="3" id="KW-0805">Transcription regulation</keyword>
<dbReference type="CDD" id="cd00609">
    <property type="entry name" value="AAT_like"/>
    <property type="match status" value="1"/>
</dbReference>
<dbReference type="RefSeq" id="WP_088822117.1">
    <property type="nucleotide sequence ID" value="NZ_FZLN01000001.1"/>
</dbReference>
<dbReference type="InterPro" id="IPR015424">
    <property type="entry name" value="PyrdxlP-dep_Trfase"/>
</dbReference>
<accession>A0A217ECB9</accession>
<dbReference type="Gene3D" id="3.90.1150.10">
    <property type="entry name" value="Aspartate Aminotransferase, domain 1"/>
    <property type="match status" value="1"/>
</dbReference>
<dbReference type="PANTHER" id="PTHR46577">
    <property type="entry name" value="HTH-TYPE TRANSCRIPTIONAL REGULATORY PROTEIN GABR"/>
    <property type="match status" value="1"/>
</dbReference>
<evidence type="ECO:0000256" key="4">
    <source>
        <dbReference type="ARBA" id="ARBA00023125"/>
    </source>
</evidence>
<dbReference type="GO" id="GO:0008483">
    <property type="term" value="F:transaminase activity"/>
    <property type="evidence" value="ECO:0007669"/>
    <property type="project" value="UniProtKB-KW"/>
</dbReference>
<keyword evidence="4 7" id="KW-0238">DNA-binding</keyword>
<evidence type="ECO:0000256" key="5">
    <source>
        <dbReference type="ARBA" id="ARBA00023163"/>
    </source>
</evidence>
<keyword evidence="8" id="KW-1185">Reference proteome</keyword>
<protein>
    <submittedName>
        <fullName evidence="7">DNA-binding transcriptional regulator, MocR family, contains an aminotransferase domain</fullName>
    </submittedName>
</protein>